<evidence type="ECO:0000256" key="1">
    <source>
        <dbReference type="SAM" id="Phobius"/>
    </source>
</evidence>
<proteinExistence type="predicted"/>
<keyword evidence="3" id="KW-1185">Reference proteome</keyword>
<dbReference type="Pfam" id="PF14029">
    <property type="entry name" value="DUF4244"/>
    <property type="match status" value="1"/>
</dbReference>
<dbReference type="InterPro" id="IPR025338">
    <property type="entry name" value="DUF4244"/>
</dbReference>
<feature type="transmembrane region" description="Helical" evidence="1">
    <location>
        <begin position="15"/>
        <end position="33"/>
    </location>
</feature>
<reference evidence="2 3" key="1">
    <citation type="submission" date="2017-10" db="EMBL/GenBank/DDBJ databases">
        <title>Sequencing the genomes of 1000 actinobacteria strains.</title>
        <authorList>
            <person name="Klenk H.-P."/>
        </authorList>
    </citation>
    <scope>NUCLEOTIDE SEQUENCE [LARGE SCALE GENOMIC DNA]</scope>
    <source>
        <strain evidence="2 3">DSM 46092</strain>
    </source>
</reference>
<organism evidence="2 3">
    <name type="scientific">Amycolatopsis sulphurea</name>
    <dbReference type="NCBI Taxonomy" id="76022"/>
    <lineage>
        <taxon>Bacteria</taxon>
        <taxon>Bacillati</taxon>
        <taxon>Actinomycetota</taxon>
        <taxon>Actinomycetes</taxon>
        <taxon>Pseudonocardiales</taxon>
        <taxon>Pseudonocardiaceae</taxon>
        <taxon>Amycolatopsis</taxon>
    </lineage>
</organism>
<protein>
    <submittedName>
        <fullName evidence="2">Uncharacterized protein DUF4244</fullName>
    </submittedName>
</protein>
<name>A0A2A9FE02_9PSEU</name>
<evidence type="ECO:0000313" key="3">
    <source>
        <dbReference type="Proteomes" id="UP000243542"/>
    </source>
</evidence>
<keyword evidence="1" id="KW-0812">Transmembrane</keyword>
<keyword evidence="1" id="KW-1133">Transmembrane helix</keyword>
<dbReference type="AlphaFoldDB" id="A0A2A9FE02"/>
<dbReference type="Proteomes" id="UP000243542">
    <property type="component" value="Unassembled WGS sequence"/>
</dbReference>
<comment type="caution">
    <text evidence="2">The sequence shown here is derived from an EMBL/GenBank/DDBJ whole genome shotgun (WGS) entry which is preliminary data.</text>
</comment>
<dbReference type="RefSeq" id="WP_098512813.1">
    <property type="nucleotide sequence ID" value="NZ_JBIAKZ010000001.1"/>
</dbReference>
<sequence>MRFLPGDEGTTTAEYAIGTVAAASFAVALYLLLTGDTISKSLSELVQRALTLAG</sequence>
<evidence type="ECO:0000313" key="2">
    <source>
        <dbReference type="EMBL" id="PFG48792.1"/>
    </source>
</evidence>
<dbReference type="EMBL" id="PDJK01000002">
    <property type="protein sequence ID" value="PFG48792.1"/>
    <property type="molecule type" value="Genomic_DNA"/>
</dbReference>
<keyword evidence="1" id="KW-0472">Membrane</keyword>
<accession>A0A2A9FE02</accession>
<gene>
    <name evidence="2" type="ORF">ATK36_3902</name>
</gene>